<organism evidence="2">
    <name type="scientific">marine sediment metagenome</name>
    <dbReference type="NCBI Taxonomy" id="412755"/>
    <lineage>
        <taxon>unclassified sequences</taxon>
        <taxon>metagenomes</taxon>
        <taxon>ecological metagenomes</taxon>
    </lineage>
</organism>
<dbReference type="CDD" id="cd08556">
    <property type="entry name" value="GDPD"/>
    <property type="match status" value="1"/>
</dbReference>
<name>A0A0F9UWG5_9ZZZZ</name>
<dbReference type="EMBL" id="LAZR01000522">
    <property type="protein sequence ID" value="KKN65531.1"/>
    <property type="molecule type" value="Genomic_DNA"/>
</dbReference>
<dbReference type="AlphaFoldDB" id="A0A0F9UWG5"/>
<dbReference type="GO" id="GO:0008081">
    <property type="term" value="F:phosphoric diester hydrolase activity"/>
    <property type="evidence" value="ECO:0007669"/>
    <property type="project" value="InterPro"/>
</dbReference>
<dbReference type="Gene3D" id="3.20.20.190">
    <property type="entry name" value="Phosphatidylinositol (PI) phosphodiesterase"/>
    <property type="match status" value="1"/>
</dbReference>
<dbReference type="PROSITE" id="PS51704">
    <property type="entry name" value="GP_PDE"/>
    <property type="match status" value="1"/>
</dbReference>
<protein>
    <recommendedName>
        <fullName evidence="1">GP-PDE domain-containing protein</fullName>
    </recommendedName>
</protein>
<evidence type="ECO:0000259" key="1">
    <source>
        <dbReference type="PROSITE" id="PS51704"/>
    </source>
</evidence>
<evidence type="ECO:0000313" key="2">
    <source>
        <dbReference type="EMBL" id="KKN65531.1"/>
    </source>
</evidence>
<dbReference type="PANTHER" id="PTHR46211">
    <property type="entry name" value="GLYCEROPHOSPHORYL DIESTER PHOSPHODIESTERASE"/>
    <property type="match status" value="1"/>
</dbReference>
<feature type="domain" description="GP-PDE" evidence="1">
    <location>
        <begin position="5"/>
        <end position="241"/>
    </location>
</feature>
<proteinExistence type="predicted"/>
<dbReference type="InterPro" id="IPR017946">
    <property type="entry name" value="PLC-like_Pdiesterase_TIM-brl"/>
</dbReference>
<comment type="caution">
    <text evidence="2">The sequence shown here is derived from an EMBL/GenBank/DDBJ whole genome shotgun (WGS) entry which is preliminary data.</text>
</comment>
<dbReference type="Pfam" id="PF03009">
    <property type="entry name" value="GDPD"/>
    <property type="match status" value="1"/>
</dbReference>
<reference evidence="2" key="1">
    <citation type="journal article" date="2015" name="Nature">
        <title>Complex archaea that bridge the gap between prokaryotes and eukaryotes.</title>
        <authorList>
            <person name="Spang A."/>
            <person name="Saw J.H."/>
            <person name="Jorgensen S.L."/>
            <person name="Zaremba-Niedzwiedzka K."/>
            <person name="Martijn J."/>
            <person name="Lind A.E."/>
            <person name="van Eijk R."/>
            <person name="Schleper C."/>
            <person name="Guy L."/>
            <person name="Ettema T.J."/>
        </authorList>
    </citation>
    <scope>NUCLEOTIDE SEQUENCE</scope>
</reference>
<sequence length="247" mass="28714">MDKNFFFIGHRGTRTDLDENTLLAFNKSLVFGANYIEFDVRKTKDEQLVILHDPTLDRTTNGKGNLRRFTYKELKNFKTIIDYTYIPLLSEVLKKLKGKIKFIIEVKDENINNKIVGIIKDLGVFGDSILSGRNLKDLDCIKKNYPNIVTCFNITYGSGLTLREFMNLCSENNLNHNFDIVCLRSNLVSKEFVEVCQRNKIRSLAWNFLNYNDPINKIIALIRLGVNGILFDNYQNIPLIKEWFKLN</sequence>
<gene>
    <name evidence="2" type="ORF">LCGC14_0480570</name>
</gene>
<accession>A0A0F9UWG5</accession>
<dbReference type="InterPro" id="IPR030395">
    <property type="entry name" value="GP_PDE_dom"/>
</dbReference>
<dbReference type="SUPFAM" id="SSF51695">
    <property type="entry name" value="PLC-like phosphodiesterases"/>
    <property type="match status" value="1"/>
</dbReference>
<dbReference type="GO" id="GO:0006629">
    <property type="term" value="P:lipid metabolic process"/>
    <property type="evidence" value="ECO:0007669"/>
    <property type="project" value="InterPro"/>
</dbReference>
<dbReference type="PANTHER" id="PTHR46211:SF14">
    <property type="entry name" value="GLYCEROPHOSPHODIESTER PHOSPHODIESTERASE"/>
    <property type="match status" value="1"/>
</dbReference>